<dbReference type="GO" id="GO:0005524">
    <property type="term" value="F:ATP binding"/>
    <property type="evidence" value="ECO:0007669"/>
    <property type="project" value="UniProtKB-KW"/>
</dbReference>
<evidence type="ECO:0000256" key="1">
    <source>
        <dbReference type="ARBA" id="ARBA00010630"/>
    </source>
</evidence>
<dbReference type="CDD" id="cd00098">
    <property type="entry name" value="IgC1"/>
    <property type="match status" value="2"/>
</dbReference>
<dbReference type="GO" id="GO:0004674">
    <property type="term" value="F:protein serine/threonine kinase activity"/>
    <property type="evidence" value="ECO:0007669"/>
    <property type="project" value="UniProtKB-KW"/>
</dbReference>
<dbReference type="EMBL" id="AKHW03001485">
    <property type="protein sequence ID" value="KYO42138.1"/>
    <property type="molecule type" value="Genomic_DNA"/>
</dbReference>
<evidence type="ECO:0000256" key="4">
    <source>
        <dbReference type="ARBA" id="ARBA00022679"/>
    </source>
</evidence>
<dbReference type="Proteomes" id="UP000050525">
    <property type="component" value="Unassembled WGS sequence"/>
</dbReference>
<dbReference type="GO" id="GO:0008033">
    <property type="term" value="P:tRNA processing"/>
    <property type="evidence" value="ECO:0007669"/>
    <property type="project" value="UniProtKB-KW"/>
</dbReference>
<sequence>MAELRVPLPGSRLVQQGAEARLYRGCFLGRAVVAKLRFPKRYRHPALEERLSRRRTAQEARSLLRCRRAGISAPVVYFVDYVSNCIYLEDIVGSMTVRDYIISVQQREKDASGLFTLAEKIGEVSSINAPDLIPINERVKLMCNINGFRPKAINVKWYRRTSPKASSDSAGKVMLLTGPRDDITHVAKQPLESKGKLFSVPSCLTYTSTIQDDGAVFECSVEHSTLTSTIWMSTTLSVTAWPVSYYVTRWPQTPRKGEKFILICVADKFYPKNITLMWFQNGHVVGDVTRFGPFPCEADYYSLWSQIEFILTSDEEGAIYTCQIIHSSFGNTEELFYEINMQGTPPEVLWITTDPPVPMLGEELRLNGRISNFSANVIAVNWF</sequence>
<dbReference type="PROSITE" id="PS00290">
    <property type="entry name" value="IG_MHC"/>
    <property type="match status" value="1"/>
</dbReference>
<evidence type="ECO:0000256" key="7">
    <source>
        <dbReference type="ARBA" id="ARBA00022777"/>
    </source>
</evidence>
<evidence type="ECO:0000256" key="5">
    <source>
        <dbReference type="ARBA" id="ARBA00022694"/>
    </source>
</evidence>
<evidence type="ECO:0000313" key="13">
    <source>
        <dbReference type="Proteomes" id="UP000050525"/>
    </source>
</evidence>
<dbReference type="InterPro" id="IPR036179">
    <property type="entry name" value="Ig-like_dom_sf"/>
</dbReference>
<comment type="catalytic activity">
    <reaction evidence="9">
        <text>L-threonyl-[protein] + ATP = O-phospho-L-threonyl-[protein] + ADP + H(+)</text>
        <dbReference type="Rhea" id="RHEA:46608"/>
        <dbReference type="Rhea" id="RHEA-COMP:11060"/>
        <dbReference type="Rhea" id="RHEA-COMP:11605"/>
        <dbReference type="ChEBI" id="CHEBI:15378"/>
        <dbReference type="ChEBI" id="CHEBI:30013"/>
        <dbReference type="ChEBI" id="CHEBI:30616"/>
        <dbReference type="ChEBI" id="CHEBI:61977"/>
        <dbReference type="ChEBI" id="CHEBI:456216"/>
        <dbReference type="EC" id="2.7.11.1"/>
    </reaction>
</comment>
<name>A0A151NZB7_ALLMI</name>
<dbReference type="STRING" id="8496.A0A151NZB7"/>
<gene>
    <name evidence="12" type="primary">TP53RK</name>
    <name evidence="12" type="ORF">Y1Q_0002769</name>
</gene>
<dbReference type="InterPro" id="IPR011009">
    <property type="entry name" value="Kinase-like_dom_sf"/>
</dbReference>
<keyword evidence="3" id="KW-0723">Serine/threonine-protein kinase</keyword>
<evidence type="ECO:0000256" key="9">
    <source>
        <dbReference type="ARBA" id="ARBA00047899"/>
    </source>
</evidence>
<dbReference type="PANTHER" id="PTHR12209:SF0">
    <property type="entry name" value="EKC_KEOPS COMPLEX SUBUNIT TP53RK"/>
    <property type="match status" value="1"/>
</dbReference>
<keyword evidence="5" id="KW-0819">tRNA processing</keyword>
<dbReference type="Pfam" id="PF07654">
    <property type="entry name" value="C1-set"/>
    <property type="match status" value="1"/>
</dbReference>
<dbReference type="AlphaFoldDB" id="A0A151NZB7"/>
<dbReference type="eggNOG" id="KOG3087">
    <property type="taxonomic scope" value="Eukaryota"/>
</dbReference>
<dbReference type="GO" id="GO:0005829">
    <property type="term" value="C:cytosol"/>
    <property type="evidence" value="ECO:0007669"/>
    <property type="project" value="TreeGrafter"/>
</dbReference>
<comment type="similarity">
    <text evidence="1">Belongs to the protein kinase superfamily. BUD32 family.</text>
</comment>
<feature type="domain" description="Ig-like" evidence="11">
    <location>
        <begin position="242"/>
        <end position="338"/>
    </location>
</feature>
<keyword evidence="7 12" id="KW-0418">Kinase</keyword>
<comment type="caution">
    <text evidence="12">The sequence shown here is derived from an EMBL/GenBank/DDBJ whole genome shotgun (WGS) entry which is preliminary data.</text>
</comment>
<dbReference type="FunFam" id="3.30.200.20:FF:000201">
    <property type="entry name" value="TP53-regulating kinase isoform X1"/>
    <property type="match status" value="1"/>
</dbReference>
<evidence type="ECO:0000256" key="10">
    <source>
        <dbReference type="ARBA" id="ARBA00048679"/>
    </source>
</evidence>
<dbReference type="GO" id="GO:0000408">
    <property type="term" value="C:EKC/KEOPS complex"/>
    <property type="evidence" value="ECO:0007669"/>
    <property type="project" value="TreeGrafter"/>
</dbReference>
<protein>
    <recommendedName>
        <fullName evidence="2">non-specific serine/threonine protein kinase</fullName>
        <ecNumber evidence="2">2.7.11.1</ecNumber>
    </recommendedName>
</protein>
<feature type="domain" description="Ig-like" evidence="11">
    <location>
        <begin position="136"/>
        <end position="239"/>
    </location>
</feature>
<dbReference type="SUPFAM" id="SSF56112">
    <property type="entry name" value="Protein kinase-like (PK-like)"/>
    <property type="match status" value="1"/>
</dbReference>
<dbReference type="GO" id="GO:0005634">
    <property type="term" value="C:nucleus"/>
    <property type="evidence" value="ECO:0007669"/>
    <property type="project" value="TreeGrafter"/>
</dbReference>
<dbReference type="GO" id="GO:0070525">
    <property type="term" value="P:tRNA threonylcarbamoyladenosine metabolic process"/>
    <property type="evidence" value="ECO:0007669"/>
    <property type="project" value="TreeGrafter"/>
</dbReference>
<dbReference type="InterPro" id="IPR007110">
    <property type="entry name" value="Ig-like_dom"/>
</dbReference>
<keyword evidence="4" id="KW-0808">Transferase</keyword>
<evidence type="ECO:0000259" key="11">
    <source>
        <dbReference type="PROSITE" id="PS50835"/>
    </source>
</evidence>
<organism evidence="12 13">
    <name type="scientific">Alligator mississippiensis</name>
    <name type="common">American alligator</name>
    <dbReference type="NCBI Taxonomy" id="8496"/>
    <lineage>
        <taxon>Eukaryota</taxon>
        <taxon>Metazoa</taxon>
        <taxon>Chordata</taxon>
        <taxon>Craniata</taxon>
        <taxon>Vertebrata</taxon>
        <taxon>Euteleostomi</taxon>
        <taxon>Archelosauria</taxon>
        <taxon>Archosauria</taxon>
        <taxon>Crocodylia</taxon>
        <taxon>Alligatoridae</taxon>
        <taxon>Alligatorinae</taxon>
        <taxon>Alligator</taxon>
    </lineage>
</organism>
<dbReference type="Gene3D" id="3.30.200.20">
    <property type="entry name" value="Phosphorylase Kinase, domain 1"/>
    <property type="match status" value="1"/>
</dbReference>
<dbReference type="SUPFAM" id="SSF48726">
    <property type="entry name" value="Immunoglobulin"/>
    <property type="match status" value="2"/>
</dbReference>
<dbReference type="InterPro" id="IPR003597">
    <property type="entry name" value="Ig_C1-set"/>
</dbReference>
<keyword evidence="8" id="KW-0067">ATP-binding</keyword>
<evidence type="ECO:0000313" key="12">
    <source>
        <dbReference type="EMBL" id="KYO42138.1"/>
    </source>
</evidence>
<dbReference type="PROSITE" id="PS50835">
    <property type="entry name" value="IG_LIKE"/>
    <property type="match status" value="2"/>
</dbReference>
<dbReference type="PANTHER" id="PTHR12209">
    <property type="entry name" value="NON-SPECIFIC SERINE/THREONINE PROTEIN KINASE"/>
    <property type="match status" value="1"/>
</dbReference>
<keyword evidence="6" id="KW-0547">Nucleotide-binding</keyword>
<accession>A0A151NZB7</accession>
<dbReference type="InterPro" id="IPR003006">
    <property type="entry name" value="Ig/MHC_CS"/>
</dbReference>
<dbReference type="EC" id="2.7.11.1" evidence="2"/>
<comment type="catalytic activity">
    <reaction evidence="10">
        <text>L-seryl-[protein] + ATP = O-phospho-L-seryl-[protein] + ADP + H(+)</text>
        <dbReference type="Rhea" id="RHEA:17989"/>
        <dbReference type="Rhea" id="RHEA-COMP:9863"/>
        <dbReference type="Rhea" id="RHEA-COMP:11604"/>
        <dbReference type="ChEBI" id="CHEBI:15378"/>
        <dbReference type="ChEBI" id="CHEBI:29999"/>
        <dbReference type="ChEBI" id="CHEBI:30616"/>
        <dbReference type="ChEBI" id="CHEBI:83421"/>
        <dbReference type="ChEBI" id="CHEBI:456216"/>
        <dbReference type="EC" id="2.7.11.1"/>
    </reaction>
</comment>
<reference evidence="12 13" key="1">
    <citation type="journal article" date="2012" name="Genome Biol.">
        <title>Sequencing three crocodilian genomes to illuminate the evolution of archosaurs and amniotes.</title>
        <authorList>
            <person name="St John J.A."/>
            <person name="Braun E.L."/>
            <person name="Isberg S.R."/>
            <person name="Miles L.G."/>
            <person name="Chong A.Y."/>
            <person name="Gongora J."/>
            <person name="Dalzell P."/>
            <person name="Moran C."/>
            <person name="Bed'hom B."/>
            <person name="Abzhanov A."/>
            <person name="Burgess S.C."/>
            <person name="Cooksey A.M."/>
            <person name="Castoe T.A."/>
            <person name="Crawford N.G."/>
            <person name="Densmore L.D."/>
            <person name="Drew J.C."/>
            <person name="Edwards S.V."/>
            <person name="Faircloth B.C."/>
            <person name="Fujita M.K."/>
            <person name="Greenwold M.J."/>
            <person name="Hoffmann F.G."/>
            <person name="Howard J.M."/>
            <person name="Iguchi T."/>
            <person name="Janes D.E."/>
            <person name="Khan S.Y."/>
            <person name="Kohno S."/>
            <person name="de Koning A.J."/>
            <person name="Lance S.L."/>
            <person name="McCarthy F.M."/>
            <person name="McCormack J.E."/>
            <person name="Merchant M.E."/>
            <person name="Peterson D.G."/>
            <person name="Pollock D.D."/>
            <person name="Pourmand N."/>
            <person name="Raney B.J."/>
            <person name="Roessler K.A."/>
            <person name="Sanford J.R."/>
            <person name="Sawyer R.H."/>
            <person name="Schmidt C.J."/>
            <person name="Triplett E.W."/>
            <person name="Tuberville T.D."/>
            <person name="Venegas-Anaya M."/>
            <person name="Howard J.T."/>
            <person name="Jarvis E.D."/>
            <person name="Guillette L.J.Jr."/>
            <person name="Glenn T.C."/>
            <person name="Green R.E."/>
            <person name="Ray D.A."/>
        </authorList>
    </citation>
    <scope>NUCLEOTIDE SEQUENCE [LARGE SCALE GENOMIC DNA]</scope>
    <source>
        <strain evidence="12">KSC_2009_1</strain>
    </source>
</reference>
<keyword evidence="13" id="KW-1185">Reference proteome</keyword>
<evidence type="ECO:0000256" key="2">
    <source>
        <dbReference type="ARBA" id="ARBA00012513"/>
    </source>
</evidence>
<evidence type="ECO:0000256" key="3">
    <source>
        <dbReference type="ARBA" id="ARBA00022527"/>
    </source>
</evidence>
<evidence type="ECO:0000256" key="6">
    <source>
        <dbReference type="ARBA" id="ARBA00022741"/>
    </source>
</evidence>
<dbReference type="InterPro" id="IPR013783">
    <property type="entry name" value="Ig-like_fold"/>
</dbReference>
<evidence type="ECO:0000256" key="8">
    <source>
        <dbReference type="ARBA" id="ARBA00022840"/>
    </source>
</evidence>
<proteinExistence type="inferred from homology"/>
<dbReference type="SMART" id="SM00407">
    <property type="entry name" value="IGc1"/>
    <property type="match status" value="2"/>
</dbReference>
<dbReference type="Gene3D" id="2.60.40.10">
    <property type="entry name" value="Immunoglobulins"/>
    <property type="match status" value="2"/>
</dbReference>